<dbReference type="GO" id="GO:0035312">
    <property type="term" value="F:5'-3' DNA exonuclease activity"/>
    <property type="evidence" value="ECO:0007669"/>
    <property type="project" value="TreeGrafter"/>
</dbReference>
<gene>
    <name evidence="2" type="ordered locus">Sterm_3419</name>
</gene>
<evidence type="ECO:0000313" key="3">
    <source>
        <dbReference type="Proteomes" id="UP000000845"/>
    </source>
</evidence>
<dbReference type="CDD" id="cd07432">
    <property type="entry name" value="PHP_HisPPase"/>
    <property type="match status" value="1"/>
</dbReference>
<reference evidence="3" key="1">
    <citation type="submission" date="2009-09" db="EMBL/GenBank/DDBJ databases">
        <title>The complete chromosome of Sebaldella termitidis ATCC 33386.</title>
        <authorList>
            <consortium name="US DOE Joint Genome Institute (JGI-PGF)"/>
            <person name="Lucas S."/>
            <person name="Copeland A."/>
            <person name="Lapidus A."/>
            <person name="Glavina del Rio T."/>
            <person name="Dalin E."/>
            <person name="Tice H."/>
            <person name="Bruce D."/>
            <person name="Goodwin L."/>
            <person name="Pitluck S."/>
            <person name="Kyrpides N."/>
            <person name="Mavromatis K."/>
            <person name="Ivanova N."/>
            <person name="Mikhailova N."/>
            <person name="Sims D."/>
            <person name="Meincke L."/>
            <person name="Brettin T."/>
            <person name="Detter J.C."/>
            <person name="Han C."/>
            <person name="Larimer F."/>
            <person name="Land M."/>
            <person name="Hauser L."/>
            <person name="Markowitz V."/>
            <person name="Cheng J.F."/>
            <person name="Hugenholtz P."/>
            <person name="Woyke T."/>
            <person name="Wu D."/>
            <person name="Eisen J.A."/>
        </authorList>
    </citation>
    <scope>NUCLEOTIDE SEQUENCE [LARGE SCALE GENOMIC DNA]</scope>
    <source>
        <strain evidence="3">ATCC 33386 / NCTC 11300</strain>
    </source>
</reference>
<dbReference type="STRING" id="526218.Sterm_3419"/>
<dbReference type="SUPFAM" id="SSF89550">
    <property type="entry name" value="PHP domain-like"/>
    <property type="match status" value="1"/>
</dbReference>
<dbReference type="InterPro" id="IPR003141">
    <property type="entry name" value="Pol/His_phosphatase_N"/>
</dbReference>
<dbReference type="AlphaFoldDB" id="D1AQJ8"/>
<proteinExistence type="predicted"/>
<dbReference type="RefSeq" id="WP_012862840.1">
    <property type="nucleotide sequence ID" value="NC_013517.1"/>
</dbReference>
<dbReference type="SMART" id="SM00481">
    <property type="entry name" value="POLIIIAc"/>
    <property type="match status" value="1"/>
</dbReference>
<protein>
    <submittedName>
        <fullName evidence="2">PHP domain protein</fullName>
    </submittedName>
</protein>
<dbReference type="GO" id="GO:0004534">
    <property type="term" value="F:5'-3' RNA exonuclease activity"/>
    <property type="evidence" value="ECO:0007669"/>
    <property type="project" value="TreeGrafter"/>
</dbReference>
<dbReference type="InterPro" id="IPR016195">
    <property type="entry name" value="Pol/histidinol_Pase-like"/>
</dbReference>
<dbReference type="PANTHER" id="PTHR42924:SF3">
    <property type="entry name" value="POLYMERASE_HISTIDINOL PHOSPHATASE N-TERMINAL DOMAIN-CONTAINING PROTEIN"/>
    <property type="match status" value="1"/>
</dbReference>
<dbReference type="InterPro" id="IPR052018">
    <property type="entry name" value="PHP_domain"/>
</dbReference>
<accession>D1AQJ8</accession>
<evidence type="ECO:0000259" key="1">
    <source>
        <dbReference type="SMART" id="SM00481"/>
    </source>
</evidence>
<sequence>MKFDVYPKIFETHKKEILNIKLLYEKETSNEYFVEIYGMDTGEKRILALKPKNRILSTELKLKKEQEYRIIIKDKDNIGINEGFSVYACDKDLFYKNPYKGDLHMHTNRSDGLECPEYVALNMRKMGFDFIAITDHRNYNASLEAVESFKNIKSDFLILPGEEVHPPDNYVHIINFGGKESINEKMKDEETYRKEVEEIIQNLEDFPEFIDKYVYASCVWCFEKIRESGGLSIFCHPFWITKNIYNVPLNLVDYMFEKKPFCAFELLGGHETESNNLQTAYYNNSREKQQKIPIVGVSDAHGIHNSYAGWFYTVVFSETLTLDDLKKNIKKFYSVAVESIPNEGTRIYGEFRLVKFTEFLLREYFPVHDNRCFIEGSIIENEKTEETADFQGELLEGLLNKYYNRNQGGKI</sequence>
<reference evidence="2 3" key="2">
    <citation type="journal article" date="2010" name="Stand. Genomic Sci.">
        <title>Complete genome sequence of Sebaldella termitidis type strain (NCTC 11300).</title>
        <authorList>
            <person name="Harmon-Smith M."/>
            <person name="Celia L."/>
            <person name="Chertkov O."/>
            <person name="Lapidus A."/>
            <person name="Copeland A."/>
            <person name="Glavina Del Rio T."/>
            <person name="Nolan M."/>
            <person name="Lucas S."/>
            <person name="Tice H."/>
            <person name="Cheng J.F."/>
            <person name="Han C."/>
            <person name="Detter J.C."/>
            <person name="Bruce D."/>
            <person name="Goodwin L."/>
            <person name="Pitluck S."/>
            <person name="Pati A."/>
            <person name="Liolios K."/>
            <person name="Ivanova N."/>
            <person name="Mavromatis K."/>
            <person name="Mikhailova N."/>
            <person name="Chen A."/>
            <person name="Palaniappan K."/>
            <person name="Land M."/>
            <person name="Hauser L."/>
            <person name="Chang Y.J."/>
            <person name="Jeffries C.D."/>
            <person name="Brettin T."/>
            <person name="Goker M."/>
            <person name="Beck B."/>
            <person name="Bristow J."/>
            <person name="Eisen J.A."/>
            <person name="Markowitz V."/>
            <person name="Hugenholtz P."/>
            <person name="Kyrpides N.C."/>
            <person name="Klenk H.P."/>
            <person name="Chen F."/>
        </authorList>
    </citation>
    <scope>NUCLEOTIDE SEQUENCE [LARGE SCALE GENOMIC DNA]</scope>
    <source>
        <strain evidence="3">ATCC 33386 / NCTC 11300</strain>
    </source>
</reference>
<name>D1AQJ8_SEBTE</name>
<dbReference type="EMBL" id="CP001739">
    <property type="protein sequence ID" value="ACZ10258.1"/>
    <property type="molecule type" value="Genomic_DNA"/>
</dbReference>
<dbReference type="HOGENOM" id="CLU_668846_0_0_0"/>
<dbReference type="PANTHER" id="PTHR42924">
    <property type="entry name" value="EXONUCLEASE"/>
    <property type="match status" value="1"/>
</dbReference>
<dbReference type="Gene3D" id="3.20.20.140">
    <property type="entry name" value="Metal-dependent hydrolases"/>
    <property type="match status" value="1"/>
</dbReference>
<dbReference type="Proteomes" id="UP000000845">
    <property type="component" value="Chromosome"/>
</dbReference>
<dbReference type="eggNOG" id="COG0613">
    <property type="taxonomic scope" value="Bacteria"/>
</dbReference>
<evidence type="ECO:0000313" key="2">
    <source>
        <dbReference type="EMBL" id="ACZ10258.1"/>
    </source>
</evidence>
<organism evidence="2 3">
    <name type="scientific">Sebaldella termitidis (strain ATCC 33386 / NCTC 11300)</name>
    <dbReference type="NCBI Taxonomy" id="526218"/>
    <lineage>
        <taxon>Bacteria</taxon>
        <taxon>Fusobacteriati</taxon>
        <taxon>Fusobacteriota</taxon>
        <taxon>Fusobacteriia</taxon>
        <taxon>Fusobacteriales</taxon>
        <taxon>Leptotrichiaceae</taxon>
        <taxon>Sebaldella</taxon>
    </lineage>
</organism>
<feature type="domain" description="Polymerase/histidinol phosphatase N-terminal" evidence="1">
    <location>
        <begin position="101"/>
        <end position="168"/>
    </location>
</feature>
<keyword evidence="3" id="KW-1185">Reference proteome</keyword>
<dbReference type="KEGG" id="str:Sterm_3419"/>